<evidence type="ECO:0000313" key="1">
    <source>
        <dbReference type="EMBL" id="KAF6048950.1"/>
    </source>
</evidence>
<organism evidence="1 2">
    <name type="scientific">Candida parapsilosis</name>
    <name type="common">Yeast</name>
    <dbReference type="NCBI Taxonomy" id="5480"/>
    <lineage>
        <taxon>Eukaryota</taxon>
        <taxon>Fungi</taxon>
        <taxon>Dikarya</taxon>
        <taxon>Ascomycota</taxon>
        <taxon>Saccharomycotina</taxon>
        <taxon>Pichiomycetes</taxon>
        <taxon>Debaryomycetaceae</taxon>
        <taxon>Candida/Lodderomyces clade</taxon>
        <taxon>Candida</taxon>
    </lineage>
</organism>
<gene>
    <name evidence="1" type="ORF">FOB60_004333</name>
</gene>
<dbReference type="EMBL" id="JABWAB010000006">
    <property type="protein sequence ID" value="KAF6048950.1"/>
    <property type="molecule type" value="Genomic_DNA"/>
</dbReference>
<dbReference type="Proteomes" id="UP000590412">
    <property type="component" value="Unassembled WGS sequence"/>
</dbReference>
<proteinExistence type="predicted"/>
<dbReference type="AlphaFoldDB" id="A0A8X7NJD6"/>
<evidence type="ECO:0000313" key="2">
    <source>
        <dbReference type="Proteomes" id="UP000590412"/>
    </source>
</evidence>
<comment type="caution">
    <text evidence="1">The sequence shown here is derived from an EMBL/GenBank/DDBJ whole genome shotgun (WGS) entry which is preliminary data.</text>
</comment>
<protein>
    <recommendedName>
        <fullName evidence="3">F-box domain-containing protein</fullName>
    </recommendedName>
</protein>
<reference evidence="1" key="1">
    <citation type="submission" date="2020-03" db="EMBL/GenBank/DDBJ databases">
        <title>FDA dAtabase for Regulatory Grade micrObial Sequences (FDA-ARGOS): Supporting development and validation of Infectious Disease Dx tests.</title>
        <authorList>
            <person name="Campos J."/>
            <person name="Goldberg B."/>
            <person name="Tallon L."/>
            <person name="Sadzewicz L."/>
            <person name="Vavikolanu K."/>
            <person name="Mehta A."/>
            <person name="Aluvathingal J."/>
            <person name="Nadendla S."/>
            <person name="Nandy P."/>
            <person name="Geyer C."/>
            <person name="Yan Y."/>
            <person name="Sichtig H."/>
        </authorList>
    </citation>
    <scope>NUCLEOTIDE SEQUENCE [LARGE SCALE GENOMIC DNA]</scope>
    <source>
        <strain evidence="1">FDAARGOS_652</strain>
    </source>
</reference>
<name>A0A8X7NJD6_CANPA</name>
<dbReference type="OrthoDB" id="4011899at2759"/>
<evidence type="ECO:0008006" key="3">
    <source>
        <dbReference type="Google" id="ProtNLM"/>
    </source>
</evidence>
<accession>A0A8X7NJD6</accession>
<sequence length="424" mass="50416">MSCLIDLPFGILEEVFRHINQYQALSLAPLHSKLYFIAKPKLYRNIYVREVSAYEGEQYQKFKYHRNLNNLKVNSYTVISSDNFEKYFSQMSVEEKIEHILFKDFDRELSIRTLDYFKSIKLFEIISAFHNDVPADVMTTTQSEFMHLSRFFHDKQTFAAEITSTPCRILELVMSQTSKTSLSIIIFHESGWNCLDHFQFLTSLTIVVEEYSKLSHRLNFKLHKLYIHHIQPEEFHYSVSELFDTSELRELSIVGLIRLFRVFTTHELEKEYPKLVQLCIGQHNERESILELEDYTHKGLSMLVVANKFSDHMLAQMICRLIVNFPKSTINWWYAPRDIVLAYWYRDNPNKYDIPFTHDIIWLSPRLPFGVVGYHFPRTTGQQLRLKRYKVEGKNRVQFFTTLKQIYSEAELNAIYERVSDELT</sequence>